<dbReference type="RefSeq" id="WP_118917354.1">
    <property type="nucleotide sequence ID" value="NZ_CP032097.1"/>
</dbReference>
<evidence type="ECO:0000313" key="2">
    <source>
        <dbReference type="EMBL" id="RXI30177.1"/>
    </source>
</evidence>
<keyword evidence="3" id="KW-1185">Reference proteome</keyword>
<organism evidence="2 4">
    <name type="scientific">Arcobacter ellisii</name>
    <dbReference type="NCBI Taxonomy" id="913109"/>
    <lineage>
        <taxon>Bacteria</taxon>
        <taxon>Pseudomonadati</taxon>
        <taxon>Campylobacterota</taxon>
        <taxon>Epsilonproteobacteria</taxon>
        <taxon>Campylobacterales</taxon>
        <taxon>Arcobacteraceae</taxon>
        <taxon>Arcobacter</taxon>
    </lineage>
</organism>
<reference evidence="1 3" key="2">
    <citation type="submission" date="2018-08" db="EMBL/GenBank/DDBJ databases">
        <title>Complete genome of the Arcobacter ellisii type strain LMG 26155.</title>
        <authorList>
            <person name="Miller W.G."/>
            <person name="Yee E."/>
            <person name="Bono J.L."/>
        </authorList>
    </citation>
    <scope>NUCLEOTIDE SEQUENCE [LARGE SCALE GENOMIC DNA]</scope>
    <source>
        <strain evidence="1 3">LMG 26155</strain>
    </source>
</reference>
<evidence type="ECO:0000313" key="4">
    <source>
        <dbReference type="Proteomes" id="UP000290588"/>
    </source>
</evidence>
<dbReference type="Proteomes" id="UP000262582">
    <property type="component" value="Chromosome"/>
</dbReference>
<gene>
    <name evidence="1" type="ORF">AELL_1509</name>
    <name evidence="2" type="ORF">CP962_09235</name>
</gene>
<dbReference type="EMBL" id="CP032097">
    <property type="protein sequence ID" value="AXX95169.1"/>
    <property type="molecule type" value="Genomic_DNA"/>
</dbReference>
<accession>A0A347U8J1</accession>
<dbReference type="KEGG" id="aell:AELL_1509"/>
<reference evidence="2 4" key="1">
    <citation type="submission" date="2017-09" db="EMBL/GenBank/DDBJ databases">
        <title>Genomics of the genus Arcobacter.</title>
        <authorList>
            <person name="Perez-Cataluna A."/>
            <person name="Figueras M.J."/>
            <person name="Salas-Masso N."/>
        </authorList>
    </citation>
    <scope>NUCLEOTIDE SEQUENCE [LARGE SCALE GENOMIC DNA]</scope>
    <source>
        <strain evidence="2 4">CECT 7837</strain>
    </source>
</reference>
<name>A0A347U8J1_9BACT</name>
<evidence type="ECO:0000313" key="3">
    <source>
        <dbReference type="Proteomes" id="UP000262582"/>
    </source>
</evidence>
<sequence>MKEIVIKINPIEHQILKAIGELILKREGENNVNKRITINSYSVAKCCGLDSRTTKKYLKKLKDL</sequence>
<dbReference type="Proteomes" id="UP000290588">
    <property type="component" value="Unassembled WGS sequence"/>
</dbReference>
<evidence type="ECO:0000313" key="1">
    <source>
        <dbReference type="EMBL" id="AXX95169.1"/>
    </source>
</evidence>
<dbReference type="AlphaFoldDB" id="A0A347U8J1"/>
<protein>
    <submittedName>
        <fullName evidence="2">Uncharacterized protein</fullName>
    </submittedName>
</protein>
<proteinExistence type="predicted"/>
<dbReference type="EMBL" id="NXIG01000008">
    <property type="protein sequence ID" value="RXI30177.1"/>
    <property type="molecule type" value="Genomic_DNA"/>
</dbReference>